<dbReference type="EMBL" id="BLXT01003776">
    <property type="protein sequence ID" value="GFO06515.1"/>
    <property type="molecule type" value="Genomic_DNA"/>
</dbReference>
<organism evidence="1 2">
    <name type="scientific">Plakobranchus ocellatus</name>
    <dbReference type="NCBI Taxonomy" id="259542"/>
    <lineage>
        <taxon>Eukaryota</taxon>
        <taxon>Metazoa</taxon>
        <taxon>Spiralia</taxon>
        <taxon>Lophotrochozoa</taxon>
        <taxon>Mollusca</taxon>
        <taxon>Gastropoda</taxon>
        <taxon>Heterobranchia</taxon>
        <taxon>Euthyneura</taxon>
        <taxon>Panpulmonata</taxon>
        <taxon>Sacoglossa</taxon>
        <taxon>Placobranchoidea</taxon>
        <taxon>Plakobranchidae</taxon>
        <taxon>Plakobranchus</taxon>
    </lineage>
</organism>
<evidence type="ECO:0000313" key="2">
    <source>
        <dbReference type="Proteomes" id="UP000735302"/>
    </source>
</evidence>
<gene>
    <name evidence="1" type="ORF">PoB_003302000</name>
</gene>
<evidence type="ECO:0000313" key="1">
    <source>
        <dbReference type="EMBL" id="GFO06515.1"/>
    </source>
</evidence>
<dbReference type="Proteomes" id="UP000735302">
    <property type="component" value="Unassembled WGS sequence"/>
</dbReference>
<accession>A0AAV4AGM1</accession>
<keyword evidence="2" id="KW-1185">Reference proteome</keyword>
<comment type="caution">
    <text evidence="1">The sequence shown here is derived from an EMBL/GenBank/DDBJ whole genome shotgun (WGS) entry which is preliminary data.</text>
</comment>
<reference evidence="1 2" key="1">
    <citation type="journal article" date="2021" name="Elife">
        <title>Chloroplast acquisition without the gene transfer in kleptoplastic sea slugs, Plakobranchus ocellatus.</title>
        <authorList>
            <person name="Maeda T."/>
            <person name="Takahashi S."/>
            <person name="Yoshida T."/>
            <person name="Shimamura S."/>
            <person name="Takaki Y."/>
            <person name="Nagai Y."/>
            <person name="Toyoda A."/>
            <person name="Suzuki Y."/>
            <person name="Arimoto A."/>
            <person name="Ishii H."/>
            <person name="Satoh N."/>
            <person name="Nishiyama T."/>
            <person name="Hasebe M."/>
            <person name="Maruyama T."/>
            <person name="Minagawa J."/>
            <person name="Obokata J."/>
            <person name="Shigenobu S."/>
        </authorList>
    </citation>
    <scope>NUCLEOTIDE SEQUENCE [LARGE SCALE GENOMIC DNA]</scope>
</reference>
<name>A0AAV4AGM1_9GAST</name>
<protein>
    <submittedName>
        <fullName evidence="1">Uncharacterized protein</fullName>
    </submittedName>
</protein>
<sequence>MQKPVQSQALYWGGREITPAKLKDLKALCSFYTSLQAVTPSPCKLRTGPILKNTPTVSSGDEQDLSNKMFSSDSKCFCNFIGCTLNSVRNKKVSFH</sequence>
<proteinExistence type="predicted"/>
<dbReference type="AlphaFoldDB" id="A0AAV4AGM1"/>